<dbReference type="EMBL" id="JBJQOH010000003">
    <property type="protein sequence ID" value="KAL3691423.1"/>
    <property type="molecule type" value="Genomic_DNA"/>
</dbReference>
<reference evidence="1 2" key="1">
    <citation type="submission" date="2024-09" db="EMBL/GenBank/DDBJ databases">
        <title>Chromosome-scale assembly of Riccia sorocarpa.</title>
        <authorList>
            <person name="Paukszto L."/>
        </authorList>
    </citation>
    <scope>NUCLEOTIDE SEQUENCE [LARGE SCALE GENOMIC DNA]</scope>
    <source>
        <strain evidence="1">LP-2024</strain>
        <tissue evidence="1">Aerial parts of the thallus</tissue>
    </source>
</reference>
<dbReference type="Proteomes" id="UP001633002">
    <property type="component" value="Unassembled WGS sequence"/>
</dbReference>
<organism evidence="1 2">
    <name type="scientific">Riccia sorocarpa</name>
    <dbReference type="NCBI Taxonomy" id="122646"/>
    <lineage>
        <taxon>Eukaryota</taxon>
        <taxon>Viridiplantae</taxon>
        <taxon>Streptophyta</taxon>
        <taxon>Embryophyta</taxon>
        <taxon>Marchantiophyta</taxon>
        <taxon>Marchantiopsida</taxon>
        <taxon>Marchantiidae</taxon>
        <taxon>Marchantiales</taxon>
        <taxon>Ricciaceae</taxon>
        <taxon>Riccia</taxon>
    </lineage>
</organism>
<protein>
    <submittedName>
        <fullName evidence="1">Uncharacterized protein</fullName>
    </submittedName>
</protein>
<dbReference type="AlphaFoldDB" id="A0ABD3HJ34"/>
<comment type="caution">
    <text evidence="1">The sequence shown here is derived from an EMBL/GenBank/DDBJ whole genome shotgun (WGS) entry which is preliminary data.</text>
</comment>
<evidence type="ECO:0000313" key="2">
    <source>
        <dbReference type="Proteomes" id="UP001633002"/>
    </source>
</evidence>
<accession>A0ABD3HJ34</accession>
<proteinExistence type="predicted"/>
<name>A0ABD3HJ34_9MARC</name>
<keyword evidence="2" id="KW-1185">Reference proteome</keyword>
<gene>
    <name evidence="1" type="ORF">R1sor_005074</name>
</gene>
<evidence type="ECO:0000313" key="1">
    <source>
        <dbReference type="EMBL" id="KAL3691423.1"/>
    </source>
</evidence>
<sequence length="277" mass="31382">MDVDPETLLFTQDSVKNTFKALRENERIDDAVDAILRGDLEASNFPALTVVSHAGRLWSLDNRRLWVFKKARVSSVTVVLRSTCSSTRFLQLINCNQPLVKRILEPGYWPRVRGYCRSSFDPPVRNFYNYLWSPSPCSCAPRLDMITFMITTAEMDSFFLVRNDPGLVGPVRGVRGDRFPSYPVHPPSSTRVVNANSVKVADPRENQLTTARKASEGGESDVACVRRDGRRVPRVVLVSFSKSSRNMYRSSSVCSDDRDSCNLEVSYFTKCDWSKVF</sequence>